<gene>
    <name evidence="1" type="ORF">WA026_014650</name>
</gene>
<dbReference type="Proteomes" id="UP001431783">
    <property type="component" value="Unassembled WGS sequence"/>
</dbReference>
<organism evidence="1 2">
    <name type="scientific">Henosepilachna vigintioctopunctata</name>
    <dbReference type="NCBI Taxonomy" id="420089"/>
    <lineage>
        <taxon>Eukaryota</taxon>
        <taxon>Metazoa</taxon>
        <taxon>Ecdysozoa</taxon>
        <taxon>Arthropoda</taxon>
        <taxon>Hexapoda</taxon>
        <taxon>Insecta</taxon>
        <taxon>Pterygota</taxon>
        <taxon>Neoptera</taxon>
        <taxon>Endopterygota</taxon>
        <taxon>Coleoptera</taxon>
        <taxon>Polyphaga</taxon>
        <taxon>Cucujiformia</taxon>
        <taxon>Coccinelloidea</taxon>
        <taxon>Coccinellidae</taxon>
        <taxon>Epilachninae</taxon>
        <taxon>Epilachnini</taxon>
        <taxon>Henosepilachna</taxon>
    </lineage>
</organism>
<dbReference type="EMBL" id="JARQZJ010000128">
    <property type="protein sequence ID" value="KAK9891413.1"/>
    <property type="molecule type" value="Genomic_DNA"/>
</dbReference>
<name>A0AAW1V8C5_9CUCU</name>
<reference evidence="1 2" key="1">
    <citation type="submission" date="2023-03" db="EMBL/GenBank/DDBJ databases">
        <title>Genome insight into feeding habits of ladybird beetles.</title>
        <authorList>
            <person name="Li H.-S."/>
            <person name="Huang Y.-H."/>
            <person name="Pang H."/>
        </authorList>
    </citation>
    <scope>NUCLEOTIDE SEQUENCE [LARGE SCALE GENOMIC DNA]</scope>
    <source>
        <strain evidence="1">SYSU_2023b</strain>
        <tissue evidence="1">Whole body</tissue>
    </source>
</reference>
<protein>
    <submittedName>
        <fullName evidence="1">Uncharacterized protein</fullName>
    </submittedName>
</protein>
<proteinExistence type="predicted"/>
<accession>A0AAW1V8C5</accession>
<keyword evidence="2" id="KW-1185">Reference proteome</keyword>
<evidence type="ECO:0000313" key="1">
    <source>
        <dbReference type="EMBL" id="KAK9891413.1"/>
    </source>
</evidence>
<evidence type="ECO:0000313" key="2">
    <source>
        <dbReference type="Proteomes" id="UP001431783"/>
    </source>
</evidence>
<dbReference type="AlphaFoldDB" id="A0AAW1V8C5"/>
<comment type="caution">
    <text evidence="1">The sequence shown here is derived from an EMBL/GenBank/DDBJ whole genome shotgun (WGS) entry which is preliminary data.</text>
</comment>
<sequence length="99" mass="11400">MLPVETDDTTDGAPTSNCDAKYRDISWKWLRNVMLHRAEMRVVTAINSSPQPVMHPHQKRQLTNCPQFRNAYLQFPPSSSITFAEYLINKIDLAHSRAE</sequence>